<evidence type="ECO:0000313" key="5">
    <source>
        <dbReference type="Proteomes" id="UP001556631"/>
    </source>
</evidence>
<protein>
    <submittedName>
        <fullName evidence="4">Acyltransferase family protein</fullName>
        <ecNumber evidence="4">2.3.1.-</ecNumber>
    </submittedName>
</protein>
<feature type="transmembrane region" description="Helical" evidence="1">
    <location>
        <begin position="195"/>
        <end position="213"/>
    </location>
</feature>
<evidence type="ECO:0000313" key="4">
    <source>
        <dbReference type="EMBL" id="MEX0429370.1"/>
    </source>
</evidence>
<evidence type="ECO:0000256" key="1">
    <source>
        <dbReference type="SAM" id="Phobius"/>
    </source>
</evidence>
<sequence length="716" mass="77468">MPAGSSASSGTADPAPSGAPRRTFRGDIQGMRALAVLLVIVSHAGFRSVAGGYVGVDVFFVISGFLITGLLMREIATSGRISLLTFYARRARRILPAAVLVLVVTVVASVLLLPLVRAVDVFKDAWWAACFGANIHFAAVGTDYFAQDQPTSPLQHYWSLSVEEQYYVVWPLLLLALVGLWALRRRRPSRRTFAVALGLAVAASFAWSVYSTWASPTAAYFSTAARAWELGLGSLAAVVLSGREWRAPRWLAETLVWVGLGAIAVAAVGFDATTKVPGWIVAVPVVGAVLVLVAGSTPAGERTVGFRLLSLPPARVVGDWSYSLYLWHFPLLRIAEEHFDERRLSHLHLAVVLVLVFVLSGLGYRFVEEPFRRRTRLFARPLNAVALYPVGLVLVLVATTGGRAYVDDQLGLGGHHAAISTQEFTGQRFSKDPQVALVEASVLAAQKHRPVPSDLSPSPLGLNKDTASLGDCDYRDGTTKLCAKGDPDADRTIVLVGDSHARAWSPSIERIGETYGYATYSLVYSGCPATQAVQLSGDTGRELKDCTRFKDWTLDAIRDLHPDLVVVASAALAPLRADDGALVGYRNDRPKFLLTLADGFRKELEAIAPLTDRVAVVANTPEIPRQPGICLTAGHVDLGDCVFRPNRIRSRIQRDYLTQAREVGAVAVNASKWFCADGWCPSVVGKTITLRDKEHITPEYAEQLAAPLATALGLTR</sequence>
<name>A0ABV3T541_9ACTN</name>
<keyword evidence="1" id="KW-0812">Transmembrane</keyword>
<dbReference type="Proteomes" id="UP001556631">
    <property type="component" value="Unassembled WGS sequence"/>
</dbReference>
<dbReference type="InterPro" id="IPR002656">
    <property type="entry name" value="Acyl_transf_3_dom"/>
</dbReference>
<feature type="transmembrane region" description="Helical" evidence="1">
    <location>
        <begin position="385"/>
        <end position="406"/>
    </location>
</feature>
<dbReference type="GO" id="GO:0016746">
    <property type="term" value="F:acyltransferase activity"/>
    <property type="evidence" value="ECO:0007669"/>
    <property type="project" value="UniProtKB-KW"/>
</dbReference>
<dbReference type="RefSeq" id="WP_367995336.1">
    <property type="nucleotide sequence ID" value="NZ_JBFPJR010000041.1"/>
</dbReference>
<keyword evidence="4" id="KW-0012">Acyltransferase</keyword>
<dbReference type="EMBL" id="JBFPJR010000041">
    <property type="protein sequence ID" value="MEX0429370.1"/>
    <property type="molecule type" value="Genomic_DNA"/>
</dbReference>
<keyword evidence="5" id="KW-1185">Reference proteome</keyword>
<keyword evidence="1" id="KW-0472">Membrane</keyword>
<feature type="transmembrane region" description="Helical" evidence="1">
    <location>
        <begin position="94"/>
        <end position="116"/>
    </location>
</feature>
<dbReference type="Pfam" id="PF19040">
    <property type="entry name" value="SGNH"/>
    <property type="match status" value="1"/>
</dbReference>
<dbReference type="InterPro" id="IPR050879">
    <property type="entry name" value="Acyltransferase_3"/>
</dbReference>
<dbReference type="InterPro" id="IPR043968">
    <property type="entry name" value="SGNH"/>
</dbReference>
<dbReference type="PANTHER" id="PTHR23028:SF53">
    <property type="entry name" value="ACYL_TRANSF_3 DOMAIN-CONTAINING PROTEIN"/>
    <property type="match status" value="1"/>
</dbReference>
<reference evidence="4 5" key="1">
    <citation type="submission" date="2024-07" db="EMBL/GenBank/DDBJ databases">
        <authorList>
            <person name="Lee S."/>
            <person name="Kang M."/>
        </authorList>
    </citation>
    <scope>NUCLEOTIDE SEQUENCE [LARGE SCALE GENOMIC DNA]</scope>
    <source>
        <strain evidence="4 5">DS6</strain>
    </source>
</reference>
<keyword evidence="1" id="KW-1133">Transmembrane helix</keyword>
<gene>
    <name evidence="4" type="ORF">AB3X52_17260</name>
</gene>
<feature type="transmembrane region" description="Helical" evidence="1">
    <location>
        <begin position="250"/>
        <end position="270"/>
    </location>
</feature>
<dbReference type="EC" id="2.3.1.-" evidence="4"/>
<keyword evidence="4" id="KW-0808">Transferase</keyword>
<feature type="transmembrane region" description="Helical" evidence="1">
    <location>
        <begin position="347"/>
        <end position="364"/>
    </location>
</feature>
<dbReference type="Pfam" id="PF01757">
    <property type="entry name" value="Acyl_transf_3"/>
    <property type="match status" value="1"/>
</dbReference>
<accession>A0ABV3T541</accession>
<feature type="domain" description="Acyltransferase 3" evidence="2">
    <location>
        <begin position="27"/>
        <end position="363"/>
    </location>
</feature>
<feature type="transmembrane region" description="Helical" evidence="1">
    <location>
        <begin position="52"/>
        <end position="73"/>
    </location>
</feature>
<comment type="caution">
    <text evidence="4">The sequence shown here is derived from an EMBL/GenBank/DDBJ whole genome shotgun (WGS) entry which is preliminary data.</text>
</comment>
<feature type="transmembrane region" description="Helical" evidence="1">
    <location>
        <begin position="166"/>
        <end position="183"/>
    </location>
</feature>
<proteinExistence type="predicted"/>
<evidence type="ECO:0000259" key="3">
    <source>
        <dbReference type="Pfam" id="PF19040"/>
    </source>
</evidence>
<organism evidence="4 5">
    <name type="scientific">Nocardioides eburneus</name>
    <dbReference type="NCBI Taxonomy" id="3231482"/>
    <lineage>
        <taxon>Bacteria</taxon>
        <taxon>Bacillati</taxon>
        <taxon>Actinomycetota</taxon>
        <taxon>Actinomycetes</taxon>
        <taxon>Propionibacteriales</taxon>
        <taxon>Nocardioidaceae</taxon>
        <taxon>Nocardioides</taxon>
    </lineage>
</organism>
<feature type="domain" description="SGNH" evidence="3">
    <location>
        <begin position="472"/>
        <end position="708"/>
    </location>
</feature>
<dbReference type="PANTHER" id="PTHR23028">
    <property type="entry name" value="ACETYLTRANSFERASE"/>
    <property type="match status" value="1"/>
</dbReference>
<feature type="transmembrane region" description="Helical" evidence="1">
    <location>
        <begin position="276"/>
        <end position="294"/>
    </location>
</feature>
<evidence type="ECO:0000259" key="2">
    <source>
        <dbReference type="Pfam" id="PF01757"/>
    </source>
</evidence>